<sequence>MDLIYQLKQRLHQLSPVEARIAHSILADVSLAAQLGVSELAERAQVSVAAVSRFAKTMGYDNVRELRAQLAEASAVGKRFLQQEQAPAVSALHAQICDDIESTLRHNLALLREDTMLALAGALAGARMIHVFGMGGCSALFAQELQNRLMRFGCRIAACNDAVSMKMIAATLGADDVVMALSVSGITPEILSAVDIARGYGARIGSITRRDTPLAAASDWWLELAIDETDFVFKPTASRYAMLLAIDVLSTTLGLHTAQASQEHLRRIKLALDNYRGGDNRLPLGD</sequence>
<keyword evidence="1" id="KW-0805">Transcription regulation</keyword>
<keyword evidence="7" id="KW-1185">Reference proteome</keyword>
<reference evidence="6 7" key="1">
    <citation type="submission" date="2015-05" db="EMBL/GenBank/DDBJ databases">
        <title>Genome sequencing and analysis of members of genus Stenotrophomonas.</title>
        <authorList>
            <person name="Patil P.P."/>
            <person name="Midha S."/>
            <person name="Patil P.B."/>
        </authorList>
    </citation>
    <scope>NUCLEOTIDE SEQUENCE [LARGE SCALE GENOMIC DNA]</scope>
    <source>
        <strain evidence="6 7">DSM 21858</strain>
    </source>
</reference>
<evidence type="ECO:0000256" key="1">
    <source>
        <dbReference type="ARBA" id="ARBA00023015"/>
    </source>
</evidence>
<feature type="domain" description="SIS" evidence="5">
    <location>
        <begin position="119"/>
        <end position="259"/>
    </location>
</feature>
<dbReference type="PANTHER" id="PTHR30514">
    <property type="entry name" value="GLUCOKINASE"/>
    <property type="match status" value="1"/>
</dbReference>
<proteinExistence type="predicted"/>
<evidence type="ECO:0000259" key="5">
    <source>
        <dbReference type="PROSITE" id="PS51464"/>
    </source>
</evidence>
<dbReference type="Proteomes" id="UP000052052">
    <property type="component" value="Unassembled WGS sequence"/>
</dbReference>
<dbReference type="InterPro" id="IPR000281">
    <property type="entry name" value="HTH_RpiR"/>
</dbReference>
<dbReference type="Gene3D" id="1.10.10.10">
    <property type="entry name" value="Winged helix-like DNA-binding domain superfamily/Winged helix DNA-binding domain"/>
    <property type="match status" value="1"/>
</dbReference>
<dbReference type="CDD" id="cd05013">
    <property type="entry name" value="SIS_RpiR"/>
    <property type="match status" value="1"/>
</dbReference>
<dbReference type="PATRIC" id="fig|344882.3.peg.1838"/>
<dbReference type="GO" id="GO:0097367">
    <property type="term" value="F:carbohydrate derivative binding"/>
    <property type="evidence" value="ECO:0007669"/>
    <property type="project" value="InterPro"/>
</dbReference>
<dbReference type="EMBL" id="LDJL01000021">
    <property type="protein sequence ID" value="KRG67573.1"/>
    <property type="molecule type" value="Genomic_DNA"/>
</dbReference>
<dbReference type="GO" id="GO:1901135">
    <property type="term" value="P:carbohydrate derivative metabolic process"/>
    <property type="evidence" value="ECO:0007669"/>
    <property type="project" value="InterPro"/>
</dbReference>
<evidence type="ECO:0000256" key="3">
    <source>
        <dbReference type="ARBA" id="ARBA00023163"/>
    </source>
</evidence>
<dbReference type="InterPro" id="IPR036388">
    <property type="entry name" value="WH-like_DNA-bd_sf"/>
</dbReference>
<protein>
    <submittedName>
        <fullName evidence="6">RpiR family transcriptional regulator</fullName>
    </submittedName>
</protein>
<dbReference type="Pfam" id="PF01380">
    <property type="entry name" value="SIS"/>
    <property type="match status" value="1"/>
</dbReference>
<evidence type="ECO:0000313" key="6">
    <source>
        <dbReference type="EMBL" id="KRG67573.1"/>
    </source>
</evidence>
<evidence type="ECO:0000259" key="4">
    <source>
        <dbReference type="PROSITE" id="PS51071"/>
    </source>
</evidence>
<organism evidence="6 7">
    <name type="scientific">Pseudoxanthomonas dokdonensis</name>
    <dbReference type="NCBI Taxonomy" id="344882"/>
    <lineage>
        <taxon>Bacteria</taxon>
        <taxon>Pseudomonadati</taxon>
        <taxon>Pseudomonadota</taxon>
        <taxon>Gammaproteobacteria</taxon>
        <taxon>Lysobacterales</taxon>
        <taxon>Lysobacteraceae</taxon>
        <taxon>Pseudoxanthomonas</taxon>
    </lineage>
</organism>
<dbReference type="PROSITE" id="PS51071">
    <property type="entry name" value="HTH_RPIR"/>
    <property type="match status" value="1"/>
</dbReference>
<dbReference type="GO" id="GO:0003700">
    <property type="term" value="F:DNA-binding transcription factor activity"/>
    <property type="evidence" value="ECO:0007669"/>
    <property type="project" value="InterPro"/>
</dbReference>
<dbReference type="GO" id="GO:0003677">
    <property type="term" value="F:DNA binding"/>
    <property type="evidence" value="ECO:0007669"/>
    <property type="project" value="UniProtKB-KW"/>
</dbReference>
<dbReference type="InterPro" id="IPR001347">
    <property type="entry name" value="SIS_dom"/>
</dbReference>
<dbReference type="InterPro" id="IPR047640">
    <property type="entry name" value="RpiR-like"/>
</dbReference>
<dbReference type="InterPro" id="IPR009057">
    <property type="entry name" value="Homeodomain-like_sf"/>
</dbReference>
<dbReference type="InterPro" id="IPR035472">
    <property type="entry name" value="RpiR-like_SIS"/>
</dbReference>
<dbReference type="PANTHER" id="PTHR30514:SF1">
    <property type="entry name" value="HTH-TYPE TRANSCRIPTIONAL REGULATOR HEXR-RELATED"/>
    <property type="match status" value="1"/>
</dbReference>
<dbReference type="SUPFAM" id="SSF46689">
    <property type="entry name" value="Homeodomain-like"/>
    <property type="match status" value="1"/>
</dbReference>
<name>A0A0R0CDZ0_9GAMM</name>
<dbReference type="SUPFAM" id="SSF53697">
    <property type="entry name" value="SIS domain"/>
    <property type="match status" value="1"/>
</dbReference>
<evidence type="ECO:0000256" key="2">
    <source>
        <dbReference type="ARBA" id="ARBA00023125"/>
    </source>
</evidence>
<accession>A0A0R0CDZ0</accession>
<dbReference type="Gene3D" id="3.40.50.10490">
    <property type="entry name" value="Glucose-6-phosphate isomerase like protein, domain 1"/>
    <property type="match status" value="1"/>
</dbReference>
<evidence type="ECO:0000313" key="7">
    <source>
        <dbReference type="Proteomes" id="UP000052052"/>
    </source>
</evidence>
<keyword evidence="3" id="KW-0804">Transcription</keyword>
<feature type="domain" description="HTH rpiR-type" evidence="4">
    <location>
        <begin position="1"/>
        <end position="77"/>
    </location>
</feature>
<dbReference type="OrthoDB" id="8582409at2"/>
<gene>
    <name evidence="6" type="ORF">ABB29_15525</name>
</gene>
<dbReference type="AlphaFoldDB" id="A0A0R0CDZ0"/>
<dbReference type="InterPro" id="IPR046348">
    <property type="entry name" value="SIS_dom_sf"/>
</dbReference>
<keyword evidence="2" id="KW-0238">DNA-binding</keyword>
<dbReference type="Pfam" id="PF01418">
    <property type="entry name" value="HTH_6"/>
    <property type="match status" value="1"/>
</dbReference>
<dbReference type="PROSITE" id="PS51464">
    <property type="entry name" value="SIS"/>
    <property type="match status" value="1"/>
</dbReference>
<dbReference type="STRING" id="344882.ABB29_15525"/>
<comment type="caution">
    <text evidence="6">The sequence shown here is derived from an EMBL/GenBank/DDBJ whole genome shotgun (WGS) entry which is preliminary data.</text>
</comment>